<dbReference type="Proteomes" id="UP000410492">
    <property type="component" value="Unassembled WGS sequence"/>
</dbReference>
<sequence length="84" mass="9324">MLFLRFPGLSNVTDPSYVDGRIVQIAVSKEVTLTRYVIRHQTQNQVNSENGATRTEMPSNTLSFPQSRKTTAKASYSSTITSVV</sequence>
<organism evidence="2 3">
    <name type="scientific">Callosobruchus maculatus</name>
    <name type="common">Southern cowpea weevil</name>
    <name type="synonym">Pulse bruchid</name>
    <dbReference type="NCBI Taxonomy" id="64391"/>
    <lineage>
        <taxon>Eukaryota</taxon>
        <taxon>Metazoa</taxon>
        <taxon>Ecdysozoa</taxon>
        <taxon>Arthropoda</taxon>
        <taxon>Hexapoda</taxon>
        <taxon>Insecta</taxon>
        <taxon>Pterygota</taxon>
        <taxon>Neoptera</taxon>
        <taxon>Endopterygota</taxon>
        <taxon>Coleoptera</taxon>
        <taxon>Polyphaga</taxon>
        <taxon>Cucujiformia</taxon>
        <taxon>Chrysomeloidea</taxon>
        <taxon>Chrysomelidae</taxon>
        <taxon>Bruchinae</taxon>
        <taxon>Bruchini</taxon>
        <taxon>Callosobruchus</taxon>
    </lineage>
</organism>
<name>A0A653D1A4_CALMS</name>
<accession>A0A653D1A4</accession>
<keyword evidence="3" id="KW-1185">Reference proteome</keyword>
<feature type="region of interest" description="Disordered" evidence="1">
    <location>
        <begin position="44"/>
        <end position="68"/>
    </location>
</feature>
<proteinExistence type="predicted"/>
<dbReference type="EMBL" id="CAACVG010009627">
    <property type="protein sequence ID" value="VEN53721.1"/>
    <property type="molecule type" value="Genomic_DNA"/>
</dbReference>
<evidence type="ECO:0000313" key="3">
    <source>
        <dbReference type="Proteomes" id="UP000410492"/>
    </source>
</evidence>
<gene>
    <name evidence="2" type="ORF">CALMAC_LOCUS13432</name>
</gene>
<evidence type="ECO:0000256" key="1">
    <source>
        <dbReference type="SAM" id="MobiDB-lite"/>
    </source>
</evidence>
<evidence type="ECO:0000313" key="2">
    <source>
        <dbReference type="EMBL" id="VEN53721.1"/>
    </source>
</evidence>
<reference evidence="2 3" key="1">
    <citation type="submission" date="2019-01" db="EMBL/GenBank/DDBJ databases">
        <authorList>
            <person name="Sayadi A."/>
        </authorList>
    </citation>
    <scope>NUCLEOTIDE SEQUENCE [LARGE SCALE GENOMIC DNA]</scope>
</reference>
<dbReference type="AlphaFoldDB" id="A0A653D1A4"/>
<protein>
    <submittedName>
        <fullName evidence="2">Uncharacterized protein</fullName>
    </submittedName>
</protein>